<dbReference type="GO" id="GO:0005886">
    <property type="term" value="C:plasma membrane"/>
    <property type="evidence" value="ECO:0007669"/>
    <property type="project" value="UniProtKB-SubCell"/>
</dbReference>
<evidence type="ECO:0000256" key="6">
    <source>
        <dbReference type="ARBA" id="ARBA00022692"/>
    </source>
</evidence>
<keyword evidence="10 11" id="KW-0472">Membrane</keyword>
<dbReference type="GO" id="GO:0000155">
    <property type="term" value="F:phosphorelay sensor kinase activity"/>
    <property type="evidence" value="ECO:0007669"/>
    <property type="project" value="InterPro"/>
</dbReference>
<comment type="subcellular location">
    <subcellularLocation>
        <location evidence="2">Cell membrane</location>
        <topology evidence="2">Multi-pass membrane protein</topology>
    </subcellularLocation>
</comment>
<dbReference type="SUPFAM" id="SSF55874">
    <property type="entry name" value="ATPase domain of HSP90 chaperone/DNA topoisomerase II/histidine kinase"/>
    <property type="match status" value="1"/>
</dbReference>
<reference evidence="13 14" key="1">
    <citation type="submission" date="2008-10" db="EMBL/GenBank/DDBJ databases">
        <authorList>
            <person name="Qin X."/>
            <person name="Bachman B."/>
            <person name="Battles P."/>
            <person name="Bell A."/>
            <person name="Bess C."/>
            <person name="Bickham C."/>
            <person name="Chaboub L."/>
            <person name="Chen D."/>
            <person name="Coyle M."/>
            <person name="Deiros D.R."/>
            <person name="Dinh H."/>
            <person name="Forbes L."/>
            <person name="Fowler G."/>
            <person name="Francisco L."/>
            <person name="Fu Q."/>
            <person name="Gubbala S."/>
            <person name="Hale W."/>
            <person name="Han Y."/>
            <person name="Hemphill L."/>
            <person name="Highlander S.K."/>
            <person name="Hirani K."/>
            <person name="Hogues M."/>
            <person name="Jackson L."/>
            <person name="Jakkamsetti A."/>
            <person name="Javaid M."/>
            <person name="Jiang H."/>
            <person name="Korchina V."/>
            <person name="Kovar C."/>
            <person name="Lara F."/>
            <person name="Lee S."/>
            <person name="Mata R."/>
            <person name="Mathew T."/>
            <person name="Moen C."/>
            <person name="Morales K."/>
            <person name="Munidasa M."/>
            <person name="Nazareth L."/>
            <person name="Ngo R."/>
            <person name="Nguyen L."/>
            <person name="Okwuonu G."/>
            <person name="Ongeri F."/>
            <person name="Patil S."/>
            <person name="Petrosino J."/>
            <person name="Pham C."/>
            <person name="Pham P."/>
            <person name="Pu L.-L."/>
            <person name="Puazo M."/>
            <person name="Raj R."/>
            <person name="Reid J."/>
            <person name="Rouhana J."/>
            <person name="Saada N."/>
            <person name="Shang Y."/>
            <person name="Simmons D."/>
            <person name="Thornton R."/>
            <person name="Warren J."/>
            <person name="Weissenberger G."/>
            <person name="Zhang J."/>
            <person name="Zhang L."/>
            <person name="Zhou C."/>
            <person name="Zhu D."/>
            <person name="Muzny D."/>
            <person name="Worley K."/>
            <person name="Gibbs R."/>
        </authorList>
    </citation>
    <scope>NUCLEOTIDE SEQUENCE [LARGE SCALE GENOMIC DNA]</scope>
    <source>
        <strain evidence="13 14">ATCC 51172</strain>
    </source>
</reference>
<gene>
    <name evidence="13" type="ORF">HMPREF0072_2080</name>
</gene>
<dbReference type="InterPro" id="IPR050351">
    <property type="entry name" value="BphY/WalK/GraS-like"/>
</dbReference>
<accession>C2BIB0</accession>
<dbReference type="PANTHER" id="PTHR45453">
    <property type="entry name" value="PHOSPHATE REGULON SENSOR PROTEIN PHOR"/>
    <property type="match status" value="1"/>
</dbReference>
<dbReference type="Gene3D" id="3.30.565.10">
    <property type="entry name" value="Histidine kinase-like ATPase, C-terminal domain"/>
    <property type="match status" value="1"/>
</dbReference>
<evidence type="ECO:0000259" key="12">
    <source>
        <dbReference type="PROSITE" id="PS50109"/>
    </source>
</evidence>
<organism evidence="13 14">
    <name type="scientific">Anaerococcus lactolyticus ATCC 51172</name>
    <dbReference type="NCBI Taxonomy" id="525254"/>
    <lineage>
        <taxon>Bacteria</taxon>
        <taxon>Bacillati</taxon>
        <taxon>Bacillota</taxon>
        <taxon>Tissierellia</taxon>
        <taxon>Tissierellales</taxon>
        <taxon>Peptoniphilaceae</taxon>
        <taxon>Anaerococcus</taxon>
    </lineage>
</organism>
<proteinExistence type="predicted"/>
<dbReference type="Gene3D" id="1.10.287.130">
    <property type="match status" value="1"/>
</dbReference>
<evidence type="ECO:0000256" key="4">
    <source>
        <dbReference type="ARBA" id="ARBA00022475"/>
    </source>
</evidence>
<evidence type="ECO:0000256" key="1">
    <source>
        <dbReference type="ARBA" id="ARBA00000085"/>
    </source>
</evidence>
<dbReference type="GO" id="GO:0004721">
    <property type="term" value="F:phosphoprotein phosphatase activity"/>
    <property type="evidence" value="ECO:0007669"/>
    <property type="project" value="TreeGrafter"/>
</dbReference>
<keyword evidence="6 11" id="KW-0812">Transmembrane</keyword>
<dbReference type="EC" id="2.7.13.3" evidence="3"/>
<evidence type="ECO:0000256" key="7">
    <source>
        <dbReference type="ARBA" id="ARBA00022777"/>
    </source>
</evidence>
<keyword evidence="8 11" id="KW-1133">Transmembrane helix</keyword>
<feature type="domain" description="Histidine kinase" evidence="12">
    <location>
        <begin position="125"/>
        <end position="323"/>
    </location>
</feature>
<dbReference type="InterPro" id="IPR003661">
    <property type="entry name" value="HisK_dim/P_dom"/>
</dbReference>
<feature type="transmembrane region" description="Helical" evidence="11">
    <location>
        <begin position="37"/>
        <end position="57"/>
    </location>
</feature>
<dbReference type="Pfam" id="PF02518">
    <property type="entry name" value="HATPase_c"/>
    <property type="match status" value="1"/>
</dbReference>
<name>C2BIB0_9FIRM</name>
<evidence type="ECO:0000256" key="2">
    <source>
        <dbReference type="ARBA" id="ARBA00004651"/>
    </source>
</evidence>
<protein>
    <recommendedName>
        <fullName evidence="3">histidine kinase</fullName>
        <ecNumber evidence="3">2.7.13.3</ecNumber>
    </recommendedName>
</protein>
<keyword evidence="4" id="KW-1003">Cell membrane</keyword>
<evidence type="ECO:0000256" key="8">
    <source>
        <dbReference type="ARBA" id="ARBA00022989"/>
    </source>
</evidence>
<dbReference type="SMART" id="SM00387">
    <property type="entry name" value="HATPase_c"/>
    <property type="match status" value="1"/>
</dbReference>
<dbReference type="InterPro" id="IPR036097">
    <property type="entry name" value="HisK_dim/P_sf"/>
</dbReference>
<keyword evidence="7 13" id="KW-0418">Kinase</keyword>
<evidence type="ECO:0000256" key="11">
    <source>
        <dbReference type="SAM" id="Phobius"/>
    </source>
</evidence>
<evidence type="ECO:0000256" key="10">
    <source>
        <dbReference type="ARBA" id="ARBA00023136"/>
    </source>
</evidence>
<sequence length="323" mass="37289">MMNSTLKDGLVWIIAFLGLDCLFIFLIHLIGPSLIHSFIIFILLFTLLALLFIINNLRKRNQKRKMLLDEFLIKNSFMAKDALVNEFGEDYEKIFDDFQRAIKIKDKRLEESRAKLISYREFIEMWAHEIKTPLAFANLFLENHKNDFDKEILDKLGLANTNIENYINQILYYARVDASKKDYKMDEVFIKDCIDEAIKAYYPLIAEEGIIIKEDVGDVKVFTDKNTLVFIISQIISNAIKYCEGVINITNKGKNLYIGNNGPKVADQDLAFIFEKAFSGEVDKIHKSTGMGLYLSKLYAKDLAIDIEVVENMDGNFVICLRL</sequence>
<dbReference type="Proteomes" id="UP000005984">
    <property type="component" value="Unassembled WGS sequence"/>
</dbReference>
<dbReference type="InterPro" id="IPR003594">
    <property type="entry name" value="HATPase_dom"/>
</dbReference>
<dbReference type="InterPro" id="IPR036890">
    <property type="entry name" value="HATPase_C_sf"/>
</dbReference>
<feature type="transmembrane region" description="Helical" evidence="11">
    <location>
        <begin position="9"/>
        <end position="31"/>
    </location>
</feature>
<dbReference type="STRING" id="525254.HMPREF0072_2080"/>
<dbReference type="HOGENOM" id="CLU_000445_13_1_9"/>
<keyword evidence="9" id="KW-0902">Two-component regulatory system</keyword>
<dbReference type="AlphaFoldDB" id="C2BIB0"/>
<dbReference type="PROSITE" id="PS50109">
    <property type="entry name" value="HIS_KIN"/>
    <property type="match status" value="1"/>
</dbReference>
<dbReference type="GO" id="GO:0016036">
    <property type="term" value="P:cellular response to phosphate starvation"/>
    <property type="evidence" value="ECO:0007669"/>
    <property type="project" value="TreeGrafter"/>
</dbReference>
<dbReference type="CDD" id="cd00082">
    <property type="entry name" value="HisKA"/>
    <property type="match status" value="1"/>
</dbReference>
<keyword evidence="5" id="KW-0808">Transferase</keyword>
<comment type="catalytic activity">
    <reaction evidence="1">
        <text>ATP + protein L-histidine = ADP + protein N-phospho-L-histidine.</text>
        <dbReference type="EC" id="2.7.13.3"/>
    </reaction>
</comment>
<dbReference type="PANTHER" id="PTHR45453:SF2">
    <property type="entry name" value="HISTIDINE KINASE"/>
    <property type="match status" value="1"/>
</dbReference>
<dbReference type="SMART" id="SM00388">
    <property type="entry name" value="HisKA"/>
    <property type="match status" value="1"/>
</dbReference>
<dbReference type="Pfam" id="PF00512">
    <property type="entry name" value="HisKA"/>
    <property type="match status" value="1"/>
</dbReference>
<keyword evidence="14" id="KW-1185">Reference proteome</keyword>
<dbReference type="EMBL" id="ABYO01000281">
    <property type="protein sequence ID" value="EEI85404.1"/>
    <property type="molecule type" value="Genomic_DNA"/>
</dbReference>
<dbReference type="InterPro" id="IPR005467">
    <property type="entry name" value="His_kinase_dom"/>
</dbReference>
<evidence type="ECO:0000256" key="3">
    <source>
        <dbReference type="ARBA" id="ARBA00012438"/>
    </source>
</evidence>
<evidence type="ECO:0000256" key="9">
    <source>
        <dbReference type="ARBA" id="ARBA00023012"/>
    </source>
</evidence>
<dbReference type="SUPFAM" id="SSF47384">
    <property type="entry name" value="Homodimeric domain of signal transducing histidine kinase"/>
    <property type="match status" value="1"/>
</dbReference>
<comment type="caution">
    <text evidence="13">The sequence shown here is derived from an EMBL/GenBank/DDBJ whole genome shotgun (WGS) entry which is preliminary data.</text>
</comment>
<dbReference type="eggNOG" id="COG2205">
    <property type="taxonomic scope" value="Bacteria"/>
</dbReference>
<evidence type="ECO:0000256" key="5">
    <source>
        <dbReference type="ARBA" id="ARBA00022679"/>
    </source>
</evidence>
<evidence type="ECO:0000313" key="13">
    <source>
        <dbReference type="EMBL" id="EEI85404.1"/>
    </source>
</evidence>
<evidence type="ECO:0000313" key="14">
    <source>
        <dbReference type="Proteomes" id="UP000005984"/>
    </source>
</evidence>